<dbReference type="AlphaFoldDB" id="A0A510K7Q2"/>
<evidence type="ECO:0000313" key="3">
    <source>
        <dbReference type="EMBL" id="BBM47672.1"/>
    </source>
</evidence>
<evidence type="ECO:0000313" key="4">
    <source>
        <dbReference type="Proteomes" id="UP000321397"/>
    </source>
</evidence>
<gene>
    <name evidence="3" type="ORF">JMUB3933_1173</name>
</gene>
<keyword evidence="2" id="KW-0812">Transmembrane</keyword>
<proteinExistence type="predicted"/>
<keyword evidence="1" id="KW-0175">Coiled coil</keyword>
<feature type="coiled-coil region" evidence="1">
    <location>
        <begin position="116"/>
        <end position="160"/>
    </location>
</feature>
<dbReference type="EMBL" id="AP019834">
    <property type="protein sequence ID" value="BBM47672.1"/>
    <property type="molecule type" value="Genomic_DNA"/>
</dbReference>
<accession>A0A510K7Q2</accession>
<reference evidence="3 4" key="1">
    <citation type="submission" date="2019-07" db="EMBL/GenBank/DDBJ databases">
        <title>Complete Genome Sequence of Leptotrichia wadei Strain JMUB3933.</title>
        <authorList>
            <person name="Watanabe S."/>
            <person name="Cui L."/>
        </authorList>
    </citation>
    <scope>NUCLEOTIDE SEQUENCE [LARGE SCALE GENOMIC DNA]</scope>
    <source>
        <strain evidence="3 4">JMUB3933</strain>
    </source>
</reference>
<feature type="transmembrane region" description="Helical" evidence="2">
    <location>
        <begin position="256"/>
        <end position="276"/>
    </location>
</feature>
<sequence length="279" mass="32534">MSKYEMLETNKRMIAEKFDEYKNNLKVFSEQNVKDIKLSKVESEEWWNFIHGGNHVVTGEELNKLSSQIQDHLIGINDVKNKIIKEFGVIYNTFNALDNEYIKNITQSMMKSNEAINKANKGLIEAEKRIEDIKEVNGKIQIAQKNIKFIQEKLQVAQQDIGRNMEIIKKVVEGLSLFKAKIDSYRHLKDIDNMWNDLKKLESKVLTISEDIKEVKIYIQRNIDELNSTKMSKDKSENYTIDEDTELKLKKLKRTVLISNISFGIITILLFSLFFMGSK</sequence>
<organism evidence="3 4">
    <name type="scientific">Leptotrichia wadei</name>
    <dbReference type="NCBI Taxonomy" id="157687"/>
    <lineage>
        <taxon>Bacteria</taxon>
        <taxon>Fusobacteriati</taxon>
        <taxon>Fusobacteriota</taxon>
        <taxon>Fusobacteriia</taxon>
        <taxon>Fusobacteriales</taxon>
        <taxon>Leptotrichiaceae</taxon>
        <taxon>Leptotrichia</taxon>
    </lineage>
</organism>
<keyword evidence="2" id="KW-0472">Membrane</keyword>
<dbReference type="RefSeq" id="WP_021746789.1">
    <property type="nucleotide sequence ID" value="NZ_AP019834.1"/>
</dbReference>
<keyword evidence="2" id="KW-1133">Transmembrane helix</keyword>
<dbReference type="Proteomes" id="UP000321397">
    <property type="component" value="Chromosome"/>
</dbReference>
<protein>
    <submittedName>
        <fullName evidence="3">Uncharacterized protein</fullName>
    </submittedName>
</protein>
<evidence type="ECO:0000256" key="2">
    <source>
        <dbReference type="SAM" id="Phobius"/>
    </source>
</evidence>
<name>A0A510K7Q2_9FUSO</name>
<evidence type="ECO:0000256" key="1">
    <source>
        <dbReference type="SAM" id="Coils"/>
    </source>
</evidence>